<dbReference type="SUPFAM" id="SSF51735">
    <property type="entry name" value="NAD(P)-binding Rossmann-fold domains"/>
    <property type="match status" value="1"/>
</dbReference>
<reference evidence="5" key="1">
    <citation type="submission" date="2024-03" db="EMBL/GenBank/DDBJ databases">
        <title>WGS assembly of Saponaria officinalis var. Norfolk2.</title>
        <authorList>
            <person name="Jenkins J."/>
            <person name="Shu S."/>
            <person name="Grimwood J."/>
            <person name="Barry K."/>
            <person name="Goodstein D."/>
            <person name="Schmutz J."/>
            <person name="Leebens-Mack J."/>
            <person name="Osbourn A."/>
        </authorList>
    </citation>
    <scope>NUCLEOTIDE SEQUENCE [LARGE SCALE GENOMIC DNA]</scope>
    <source>
        <strain evidence="5">JIC</strain>
    </source>
</reference>
<dbReference type="GO" id="GO:0016616">
    <property type="term" value="F:oxidoreductase activity, acting on the CH-OH group of donors, NAD or NADP as acceptor"/>
    <property type="evidence" value="ECO:0007669"/>
    <property type="project" value="TreeGrafter"/>
</dbReference>
<dbReference type="AlphaFoldDB" id="A0AAW1KEG1"/>
<gene>
    <name evidence="5" type="ORF">RND81_06G186600</name>
</gene>
<dbReference type="InterPro" id="IPR001509">
    <property type="entry name" value="Epimerase_deHydtase"/>
</dbReference>
<comment type="caution">
    <text evidence="5">The sequence shown here is derived from an EMBL/GenBank/DDBJ whole genome shotgun (WGS) entry which is preliminary data.</text>
</comment>
<accession>A0AAW1KEG1</accession>
<dbReference type="PANTHER" id="PTHR10366">
    <property type="entry name" value="NAD DEPENDENT EPIMERASE/DEHYDRATASE"/>
    <property type="match status" value="1"/>
</dbReference>
<evidence type="ECO:0000256" key="3">
    <source>
        <dbReference type="ARBA" id="ARBA00023445"/>
    </source>
</evidence>
<feature type="domain" description="NAD-dependent epimerase/dehydratase" evidence="4">
    <location>
        <begin position="13"/>
        <end position="252"/>
    </location>
</feature>
<keyword evidence="6" id="KW-1185">Reference proteome</keyword>
<sequence>MENIIDRDEAKKVCVTGASGYIASWIVKLLLERGYVVHATVRNLNDETKTKHLVEMEGAKTRLHMFEANLLEEGSFDKAIDGCCGVFHTASPVLIVTPNPQEDLIDPALKGTQNVLASCAKTPTVKRVIITSSTAAVMQGGRQVTPETIVDETWFSTPEGCKGIPGEWYILSKTLAETAAWKYAKENGMDLISINPALVIGPMLQQHINWSSDVVFNLVNGKSETYINAAYGWVHVKDVAEAHIRAFEIPSANGRYILSETVAHFSQVVDILRQLYPTLKLPTKCENEKPASPTYKVSKDKVASLGIDYIPLKVALKQTVDFFIERNLISL</sequence>
<dbReference type="PANTHER" id="PTHR10366:SF843">
    <property type="entry name" value="TETRAKETIDE ALPHA-PYRONE REDUCTASE 1-LIKE"/>
    <property type="match status" value="1"/>
</dbReference>
<dbReference type="Proteomes" id="UP001443914">
    <property type="component" value="Unassembled WGS sequence"/>
</dbReference>
<name>A0AAW1KEG1_SAPOF</name>
<dbReference type="CDD" id="cd08958">
    <property type="entry name" value="FR_SDR_e"/>
    <property type="match status" value="1"/>
</dbReference>
<evidence type="ECO:0000256" key="2">
    <source>
        <dbReference type="ARBA" id="ARBA00023002"/>
    </source>
</evidence>
<dbReference type="InterPro" id="IPR036291">
    <property type="entry name" value="NAD(P)-bd_dom_sf"/>
</dbReference>
<evidence type="ECO:0000313" key="5">
    <source>
        <dbReference type="EMBL" id="KAK9715745.1"/>
    </source>
</evidence>
<dbReference type="Pfam" id="PF01370">
    <property type="entry name" value="Epimerase"/>
    <property type="match status" value="1"/>
</dbReference>
<keyword evidence="1" id="KW-0521">NADP</keyword>
<dbReference type="FunFam" id="3.40.50.720:FF:000085">
    <property type="entry name" value="Dihydroflavonol reductase"/>
    <property type="match status" value="1"/>
</dbReference>
<dbReference type="Gene3D" id="3.40.50.720">
    <property type="entry name" value="NAD(P)-binding Rossmann-like Domain"/>
    <property type="match status" value="1"/>
</dbReference>
<evidence type="ECO:0000313" key="6">
    <source>
        <dbReference type="Proteomes" id="UP001443914"/>
    </source>
</evidence>
<dbReference type="InterPro" id="IPR050425">
    <property type="entry name" value="NAD(P)_dehydrat-like"/>
</dbReference>
<protein>
    <recommendedName>
        <fullName evidence="4">NAD-dependent epimerase/dehydratase domain-containing protein</fullName>
    </recommendedName>
</protein>
<comment type="similarity">
    <text evidence="3">Belongs to the NAD(P)-dependent epimerase/dehydratase family. Dihydroflavonol-4-reductase subfamily.</text>
</comment>
<proteinExistence type="inferred from homology"/>
<evidence type="ECO:0000256" key="1">
    <source>
        <dbReference type="ARBA" id="ARBA00022857"/>
    </source>
</evidence>
<keyword evidence="2" id="KW-0560">Oxidoreductase</keyword>
<organism evidence="5 6">
    <name type="scientific">Saponaria officinalis</name>
    <name type="common">Common soapwort</name>
    <name type="synonym">Lychnis saponaria</name>
    <dbReference type="NCBI Taxonomy" id="3572"/>
    <lineage>
        <taxon>Eukaryota</taxon>
        <taxon>Viridiplantae</taxon>
        <taxon>Streptophyta</taxon>
        <taxon>Embryophyta</taxon>
        <taxon>Tracheophyta</taxon>
        <taxon>Spermatophyta</taxon>
        <taxon>Magnoliopsida</taxon>
        <taxon>eudicotyledons</taxon>
        <taxon>Gunneridae</taxon>
        <taxon>Pentapetalae</taxon>
        <taxon>Caryophyllales</taxon>
        <taxon>Caryophyllaceae</taxon>
        <taxon>Caryophylleae</taxon>
        <taxon>Saponaria</taxon>
    </lineage>
</organism>
<dbReference type="EMBL" id="JBDFQZ010000006">
    <property type="protein sequence ID" value="KAK9715745.1"/>
    <property type="molecule type" value="Genomic_DNA"/>
</dbReference>
<evidence type="ECO:0000259" key="4">
    <source>
        <dbReference type="Pfam" id="PF01370"/>
    </source>
</evidence>